<evidence type="ECO:0000259" key="7">
    <source>
        <dbReference type="PROSITE" id="PS50888"/>
    </source>
</evidence>
<organism evidence="8">
    <name type="scientific">Ciona intestinalis</name>
    <name type="common">Transparent sea squirt</name>
    <name type="synonym">Ascidia intestinalis</name>
    <dbReference type="NCBI Taxonomy" id="7719"/>
    <lineage>
        <taxon>Eukaryota</taxon>
        <taxon>Metazoa</taxon>
        <taxon>Chordata</taxon>
        <taxon>Tunicata</taxon>
        <taxon>Ascidiacea</taxon>
        <taxon>Phlebobranchia</taxon>
        <taxon>Cionidae</taxon>
        <taxon>Ciona</taxon>
    </lineage>
</organism>
<sequence>MDNSAYSAMHHHMMTSGPMQHHDPSCYPPSPYSDPAAISREALFFQSIHPAFAGGIENYLDPKYASDPAAFASRLPYLPFHAAYGVYDYGFEPAFIRKRNERERQRVKCVNEGYARLREHLPDEYAEKRLSKVETLRGAIQYIKQLQDMLGLDKEAKRKKRKRKAAEGEEGDKLEKIEDKQNQLTEKATSGNNVLRAAQDLLVDSQCSFAESKQPSSTQTHLQKQNLRFKDVQCSYAGHDNIYQSHHTRSNTHPQVQHSSINNEVLPSPVECDRNYYGWQNCDLNRFYQYENQRYTEASDCSRHYDSSDVIARQRCENRDVTDSFQTNFMTAHSHIKDAYATARYPRPQTSRNGFETRGGDSDGFKSDNSPISLGASP</sequence>
<keyword evidence="2" id="KW-0805">Transcription regulation</keyword>
<evidence type="ECO:0000256" key="1">
    <source>
        <dbReference type="ARBA" id="ARBA00022902"/>
    </source>
</evidence>
<dbReference type="OrthoDB" id="5976910at2759"/>
<dbReference type="EMBL" id="AB210309">
    <property type="protein sequence ID" value="BAE06314.1"/>
    <property type="molecule type" value="mRNA"/>
</dbReference>
<feature type="region of interest" description="Disordered" evidence="6">
    <location>
        <begin position="155"/>
        <end position="191"/>
    </location>
</feature>
<accession>Q4H3W3</accession>
<dbReference type="GO" id="GO:0000122">
    <property type="term" value="P:negative regulation of transcription by RNA polymerase II"/>
    <property type="evidence" value="ECO:0007669"/>
    <property type="project" value="UniProtKB-ARBA"/>
</dbReference>
<keyword evidence="3" id="KW-0238">DNA-binding</keyword>
<accession>A0A1W2VRK9</accession>
<dbReference type="KEGG" id="cin:778542"/>
<evidence type="ECO:0000256" key="2">
    <source>
        <dbReference type="ARBA" id="ARBA00023015"/>
    </source>
</evidence>
<dbReference type="PANTHER" id="PTHR13935">
    <property type="entry name" value="ACHAETE-SCUTE TRANSCRIPTION FACTOR-RELATED"/>
    <property type="match status" value="1"/>
</dbReference>
<gene>
    <name evidence="8" type="primary">Ci-Ash b</name>
</gene>
<dbReference type="GO" id="GO:0005667">
    <property type="term" value="C:transcription regulator complex"/>
    <property type="evidence" value="ECO:0007669"/>
    <property type="project" value="UniProtKB-ARBA"/>
</dbReference>
<evidence type="ECO:0000256" key="3">
    <source>
        <dbReference type="ARBA" id="ARBA00023125"/>
    </source>
</evidence>
<reference evidence="8" key="2">
    <citation type="journal article" date="2004" name="Development">
        <title>Gene expression profiles of transcription factors and signaling molecules in the ascidian embryo: towards a comprehensive understanding of gene networks.</title>
        <authorList>
            <person name="Imai K.S."/>
            <person name="Hino K."/>
            <person name="Yagi K."/>
            <person name="Satoh N."/>
            <person name="Satou Y."/>
        </authorList>
    </citation>
    <scope>NUCLEOTIDE SEQUENCE</scope>
</reference>
<dbReference type="PANTHER" id="PTHR13935:SF106">
    <property type="entry name" value="ACHAETE-SCUTE COMPLEX PROTEIN T5-RELATED"/>
    <property type="match status" value="1"/>
</dbReference>
<feature type="domain" description="BHLH" evidence="7">
    <location>
        <begin position="94"/>
        <end position="146"/>
    </location>
</feature>
<dbReference type="GO" id="GO:0046983">
    <property type="term" value="F:protein dimerization activity"/>
    <property type="evidence" value="ECO:0007669"/>
    <property type="project" value="InterPro"/>
</dbReference>
<dbReference type="GO" id="GO:0000981">
    <property type="term" value="F:DNA-binding transcription factor activity, RNA polymerase II-specific"/>
    <property type="evidence" value="ECO:0007669"/>
    <property type="project" value="UniProtKB-ARBA"/>
</dbReference>
<feature type="region of interest" description="Disordered" evidence="6">
    <location>
        <begin position="340"/>
        <end position="378"/>
    </location>
</feature>
<dbReference type="AlphaFoldDB" id="Q4H3W3"/>
<evidence type="ECO:0000313" key="8">
    <source>
        <dbReference type="EMBL" id="BAE06314.1"/>
    </source>
</evidence>
<dbReference type="SUPFAM" id="SSF47459">
    <property type="entry name" value="HLH, helix-loop-helix DNA-binding domain"/>
    <property type="match status" value="1"/>
</dbReference>
<evidence type="ECO:0000256" key="6">
    <source>
        <dbReference type="SAM" id="MobiDB-lite"/>
    </source>
</evidence>
<dbReference type="GO" id="GO:0060429">
    <property type="term" value="P:epithelium development"/>
    <property type="evidence" value="ECO:0007669"/>
    <property type="project" value="UniProtKB-ARBA"/>
</dbReference>
<feature type="compositionally biased region" description="Basic and acidic residues" evidence="6">
    <location>
        <begin position="165"/>
        <end position="181"/>
    </location>
</feature>
<dbReference type="InterPro" id="IPR011598">
    <property type="entry name" value="bHLH_dom"/>
</dbReference>
<dbReference type="GO" id="GO:0048513">
    <property type="term" value="P:animal organ development"/>
    <property type="evidence" value="ECO:0007669"/>
    <property type="project" value="UniProtKB-ARBA"/>
</dbReference>
<reference evidence="8" key="3">
    <citation type="submission" date="2005-04" db="EMBL/GenBank/DDBJ databases">
        <title>Expressed genes in Ciona intestinalis.</title>
        <authorList>
            <person name="Satou Y."/>
        </authorList>
    </citation>
    <scope>NUCLEOTIDE SEQUENCE</scope>
</reference>
<dbReference type="PROSITE" id="PS50888">
    <property type="entry name" value="BHLH"/>
    <property type="match status" value="1"/>
</dbReference>
<evidence type="ECO:0000256" key="5">
    <source>
        <dbReference type="ARBA" id="ARBA00023242"/>
    </source>
</evidence>
<dbReference type="GO" id="GO:0005634">
    <property type="term" value="C:nucleus"/>
    <property type="evidence" value="ECO:0007669"/>
    <property type="project" value="UniProtKB-ARBA"/>
</dbReference>
<evidence type="ECO:0000256" key="4">
    <source>
        <dbReference type="ARBA" id="ARBA00023163"/>
    </source>
</evidence>
<dbReference type="CDD" id="cd19745">
    <property type="entry name" value="bHLH_TS_ASCL3"/>
    <property type="match status" value="1"/>
</dbReference>
<reference evidence="8" key="1">
    <citation type="journal article" date="2003" name="Dev. Genes Evol.">
        <title>Genomewide surveys of developmentally relevant genes in Ciona intestinalis.</title>
        <authorList>
            <person name="Satou Y."/>
            <person name="Satoh N."/>
        </authorList>
    </citation>
    <scope>NUCLEOTIDE SEQUENCE</scope>
</reference>
<keyword evidence="1" id="KW-0524">Neurogenesis</keyword>
<dbReference type="Pfam" id="PF00010">
    <property type="entry name" value="HLH"/>
    <property type="match status" value="1"/>
</dbReference>
<dbReference type="GO" id="GO:0007399">
    <property type="term" value="P:nervous system development"/>
    <property type="evidence" value="ECO:0007669"/>
    <property type="project" value="UniProtKB-KW"/>
</dbReference>
<dbReference type="FunFam" id="4.10.280.10:FF:000038">
    <property type="entry name" value="achaete-scute homolog 3"/>
    <property type="match status" value="1"/>
</dbReference>
<dbReference type="InterPro" id="IPR036638">
    <property type="entry name" value="HLH_DNA-bd_sf"/>
</dbReference>
<protein>
    <submittedName>
        <fullName evidence="8">Transcription factor protein</fullName>
    </submittedName>
</protein>
<proteinExistence type="evidence at transcript level"/>
<keyword evidence="5" id="KW-0539">Nucleus</keyword>
<dbReference type="Gene3D" id="4.10.280.10">
    <property type="entry name" value="Helix-loop-helix DNA-binding domain"/>
    <property type="match status" value="1"/>
</dbReference>
<dbReference type="InterPro" id="IPR015660">
    <property type="entry name" value="MASH1/Ascl1a-like"/>
</dbReference>
<name>Q4H3W3_CIOIN</name>
<dbReference type="GO" id="GO:0000977">
    <property type="term" value="F:RNA polymerase II transcription regulatory region sequence-specific DNA binding"/>
    <property type="evidence" value="ECO:0007669"/>
    <property type="project" value="UniProtKB-ARBA"/>
</dbReference>
<dbReference type="SMART" id="SM00353">
    <property type="entry name" value="HLH"/>
    <property type="match status" value="1"/>
</dbReference>
<keyword evidence="4" id="KW-0804">Transcription</keyword>
<feature type="compositionally biased region" description="Polar residues" evidence="6">
    <location>
        <begin position="182"/>
        <end position="191"/>
    </location>
</feature>